<feature type="compositionally biased region" description="Basic and acidic residues" evidence="1">
    <location>
        <begin position="16"/>
        <end position="27"/>
    </location>
</feature>
<dbReference type="EMBL" id="AAXW01000063">
    <property type="protein sequence ID" value="EAZ88869.1"/>
    <property type="molecule type" value="Genomic_DNA"/>
</dbReference>
<evidence type="ECO:0000313" key="2">
    <source>
        <dbReference type="EMBL" id="EAZ88869.1"/>
    </source>
</evidence>
<feature type="compositionally biased region" description="Basic residues" evidence="1">
    <location>
        <begin position="28"/>
        <end position="41"/>
    </location>
</feature>
<evidence type="ECO:0000313" key="3">
    <source>
        <dbReference type="Proteomes" id="UP000003781"/>
    </source>
</evidence>
<organism evidence="2 3">
    <name type="scientific">Crocosphaera chwakensis CCY0110</name>
    <dbReference type="NCBI Taxonomy" id="391612"/>
    <lineage>
        <taxon>Bacteria</taxon>
        <taxon>Bacillati</taxon>
        <taxon>Cyanobacteriota</taxon>
        <taxon>Cyanophyceae</taxon>
        <taxon>Oscillatoriophycideae</taxon>
        <taxon>Chroococcales</taxon>
        <taxon>Aphanothecaceae</taxon>
        <taxon>Crocosphaera</taxon>
        <taxon>Crocosphaera chwakensis</taxon>
    </lineage>
</organism>
<protein>
    <submittedName>
        <fullName evidence="2">Uncharacterized protein</fullName>
    </submittedName>
</protein>
<dbReference type="AlphaFoldDB" id="A3IXC6"/>
<evidence type="ECO:0000256" key="1">
    <source>
        <dbReference type="SAM" id="MobiDB-lite"/>
    </source>
</evidence>
<reference evidence="2 3" key="1">
    <citation type="submission" date="2007-03" db="EMBL/GenBank/DDBJ databases">
        <authorList>
            <person name="Stal L."/>
            <person name="Ferriera S."/>
            <person name="Johnson J."/>
            <person name="Kravitz S."/>
            <person name="Beeson K."/>
            <person name="Sutton G."/>
            <person name="Rogers Y.-H."/>
            <person name="Friedman R."/>
            <person name="Frazier M."/>
            <person name="Venter J.C."/>
        </authorList>
    </citation>
    <scope>NUCLEOTIDE SEQUENCE [LARGE SCALE GENOMIC DNA]</scope>
    <source>
        <strain evidence="2 3">CCY0110</strain>
    </source>
</reference>
<feature type="region of interest" description="Disordered" evidence="1">
    <location>
        <begin position="1"/>
        <end position="41"/>
    </location>
</feature>
<gene>
    <name evidence="2" type="ORF">CY0110_31285</name>
</gene>
<accession>A3IXC6</accession>
<name>A3IXC6_9CHRO</name>
<dbReference type="Proteomes" id="UP000003781">
    <property type="component" value="Unassembled WGS sequence"/>
</dbReference>
<sequence length="41" mass="4789">MKDEKRGGEKGFFGENGHDINKMSNEKNRKKPKKVGKKRQK</sequence>
<keyword evidence="3" id="KW-1185">Reference proteome</keyword>
<dbReference type="RefSeq" id="WP_008278032.1">
    <property type="nucleotide sequence ID" value="NZ_AAXW01000063.1"/>
</dbReference>
<proteinExistence type="predicted"/>
<comment type="caution">
    <text evidence="2">The sequence shown here is derived from an EMBL/GenBank/DDBJ whole genome shotgun (WGS) entry which is preliminary data.</text>
</comment>